<gene>
    <name evidence="2" type="ORF">LK996_14700</name>
</gene>
<protein>
    <submittedName>
        <fullName evidence="2">Uncharacterized protein</fullName>
    </submittedName>
</protein>
<keyword evidence="3" id="KW-1185">Reference proteome</keyword>
<name>A0ABS8JL26_9GAMM</name>
<evidence type="ECO:0000313" key="3">
    <source>
        <dbReference type="Proteomes" id="UP001165293"/>
    </source>
</evidence>
<comment type="caution">
    <text evidence="2">The sequence shown here is derived from an EMBL/GenBank/DDBJ whole genome shotgun (WGS) entry which is preliminary data.</text>
</comment>
<evidence type="ECO:0000313" key="2">
    <source>
        <dbReference type="EMBL" id="MCC8364321.1"/>
    </source>
</evidence>
<keyword evidence="1" id="KW-0732">Signal</keyword>
<dbReference type="EMBL" id="JAJGAK010000004">
    <property type="protein sequence ID" value="MCC8364321.1"/>
    <property type="molecule type" value="Genomic_DNA"/>
</dbReference>
<reference evidence="2" key="1">
    <citation type="submission" date="2021-10" db="EMBL/GenBank/DDBJ databases">
        <authorList>
            <person name="Lyu M."/>
            <person name="Wang X."/>
            <person name="Meng X."/>
            <person name="Xu K."/>
        </authorList>
    </citation>
    <scope>NUCLEOTIDE SEQUENCE</scope>
    <source>
        <strain evidence="2">A6</strain>
    </source>
</reference>
<dbReference type="Proteomes" id="UP001165293">
    <property type="component" value="Unassembled WGS sequence"/>
</dbReference>
<sequence>MYSVQHVLWRGAMALSLVVVGGVGANVSNPSVDVQHDETACREEAAYVFNMVEGSVKPEIAIMQSKAAKVEKLQVFDVVVVKGIPPMPDEA</sequence>
<feature type="signal peptide" evidence="1">
    <location>
        <begin position="1"/>
        <end position="25"/>
    </location>
</feature>
<proteinExistence type="predicted"/>
<organism evidence="2 3">
    <name type="scientific">Noviluteimonas lactosilytica</name>
    <dbReference type="NCBI Taxonomy" id="2888523"/>
    <lineage>
        <taxon>Bacteria</taxon>
        <taxon>Pseudomonadati</taxon>
        <taxon>Pseudomonadota</taxon>
        <taxon>Gammaproteobacteria</taxon>
        <taxon>Lysobacterales</taxon>
        <taxon>Lysobacteraceae</taxon>
        <taxon>Noviluteimonas</taxon>
    </lineage>
</organism>
<evidence type="ECO:0000256" key="1">
    <source>
        <dbReference type="SAM" id="SignalP"/>
    </source>
</evidence>
<accession>A0ABS8JL26</accession>
<dbReference type="RefSeq" id="WP_230528114.1">
    <property type="nucleotide sequence ID" value="NZ_JAJGAK010000004.1"/>
</dbReference>
<feature type="chain" id="PRO_5045876759" evidence="1">
    <location>
        <begin position="26"/>
        <end position="91"/>
    </location>
</feature>